<dbReference type="PATRIC" id="fig|571915.4.peg.665"/>
<keyword evidence="4" id="KW-1185">Reference proteome</keyword>
<dbReference type="CDD" id="cd00683">
    <property type="entry name" value="Trans_IPPS_HH"/>
    <property type="match status" value="1"/>
</dbReference>
<dbReference type="InterPro" id="IPR019845">
    <property type="entry name" value="Squalene/phytoene_synthase_CS"/>
</dbReference>
<dbReference type="KEGG" id="cmv:CMUST_03150"/>
<evidence type="ECO:0000256" key="2">
    <source>
        <dbReference type="ARBA" id="ARBA00022679"/>
    </source>
</evidence>
<dbReference type="InterPro" id="IPR002060">
    <property type="entry name" value="Squ/phyt_synthse"/>
</dbReference>
<dbReference type="GO" id="GO:0051996">
    <property type="term" value="F:squalene synthase [NAD(P)H] activity"/>
    <property type="evidence" value="ECO:0007669"/>
    <property type="project" value="InterPro"/>
</dbReference>
<protein>
    <submittedName>
        <fullName evidence="3">Phytoene/squalene synthetase</fullName>
    </submittedName>
</protein>
<dbReference type="Gene3D" id="1.10.600.10">
    <property type="entry name" value="Farnesyl Diphosphate Synthase"/>
    <property type="match status" value="1"/>
</dbReference>
<organism evidence="3 4">
    <name type="scientific">Corynebacterium mustelae</name>
    <dbReference type="NCBI Taxonomy" id="571915"/>
    <lineage>
        <taxon>Bacteria</taxon>
        <taxon>Bacillati</taxon>
        <taxon>Actinomycetota</taxon>
        <taxon>Actinomycetes</taxon>
        <taxon>Mycobacteriales</taxon>
        <taxon>Corynebacteriaceae</taxon>
        <taxon>Corynebacterium</taxon>
    </lineage>
</organism>
<dbReference type="UniPathway" id="UPA00799"/>
<dbReference type="SFLD" id="SFLDG01212">
    <property type="entry name" value="Phytoene_synthase_like"/>
    <property type="match status" value="1"/>
</dbReference>
<dbReference type="PANTHER" id="PTHR31480">
    <property type="entry name" value="BIFUNCTIONAL LYCOPENE CYCLASE/PHYTOENE SYNTHASE"/>
    <property type="match status" value="1"/>
</dbReference>
<comment type="pathway">
    <text evidence="1">Carotenoid biosynthesis; phytoene biosynthesis.</text>
</comment>
<dbReference type="PROSITE" id="PS01045">
    <property type="entry name" value="SQUALEN_PHYTOEN_SYN_2"/>
    <property type="match status" value="1"/>
</dbReference>
<reference evidence="3 4" key="1">
    <citation type="journal article" date="2015" name="Genome Announc.">
        <title>Complete Genome Sequence of the Type Strain Corynebacterium mustelae DSM 45274, Isolated from Various Tissues of a Male Ferret with Lethal Sepsis.</title>
        <authorList>
            <person name="Ruckert C."/>
            <person name="Eimer J."/>
            <person name="Winkler A."/>
            <person name="Tauch A."/>
        </authorList>
    </citation>
    <scope>NUCLEOTIDE SEQUENCE [LARGE SCALE GENOMIC DNA]</scope>
    <source>
        <strain evidence="3 4">DSM 45274</strain>
    </source>
</reference>
<proteinExistence type="predicted"/>
<dbReference type="Proteomes" id="UP000035199">
    <property type="component" value="Chromosome"/>
</dbReference>
<dbReference type="InterPro" id="IPR008949">
    <property type="entry name" value="Isoprenoid_synthase_dom_sf"/>
</dbReference>
<dbReference type="SFLD" id="SFLDG01018">
    <property type="entry name" value="Squalene/Phytoene_Synthase_Lik"/>
    <property type="match status" value="1"/>
</dbReference>
<dbReference type="EMBL" id="CP011542">
    <property type="protein sequence ID" value="AKK04974.1"/>
    <property type="molecule type" value="Genomic_DNA"/>
</dbReference>
<keyword evidence="2" id="KW-0808">Transferase</keyword>
<evidence type="ECO:0000256" key="1">
    <source>
        <dbReference type="ARBA" id="ARBA00004684"/>
    </source>
</evidence>
<reference evidence="4" key="2">
    <citation type="submission" date="2015-05" db="EMBL/GenBank/DDBJ databases">
        <title>Complete genome sequence of Corynebacterium mustelae DSM 45274, isolated from various tissues of a male ferret with lethal sepsis.</title>
        <authorList>
            <person name="Ruckert C."/>
            <person name="Albersmeier A."/>
            <person name="Winkler A."/>
            <person name="Tauch A."/>
        </authorList>
    </citation>
    <scope>NUCLEOTIDE SEQUENCE [LARGE SCALE GENOMIC DNA]</scope>
    <source>
        <strain evidence="4">DSM 45274</strain>
    </source>
</reference>
<accession>A0A0G3GUY1</accession>
<evidence type="ECO:0000313" key="3">
    <source>
        <dbReference type="EMBL" id="AKK04974.1"/>
    </source>
</evidence>
<gene>
    <name evidence="3" type="primary">crtB</name>
    <name evidence="3" type="ORF">CMUST_03150</name>
</gene>
<evidence type="ECO:0000313" key="4">
    <source>
        <dbReference type="Proteomes" id="UP000035199"/>
    </source>
</evidence>
<dbReference type="SUPFAM" id="SSF48576">
    <property type="entry name" value="Terpenoid synthases"/>
    <property type="match status" value="1"/>
</dbReference>
<sequence length="312" mass="34989">MDSHPKAESDPDYLKRYDRAACKAAEQIILNYSTSFSLASRLLGKRVREDISNLYAMVRIADEIVDGTAYQAGMEKSSVEAQLAGYETAVRAAPKQRFNPDPVLHAYGISARRCGYKDEYIEAFFASMRRDLHQVNYDPTSFDDYVYGSAEVIGLLCLQAFLVGESVSTQDRTTMEEGARALGAAFQKINFLRDLSEDSQTLGRCYFPELSTHSLDETTKLHLINDIRDDLTIARRAIALLPRSARAGVIAATNLFSELTDQLETVPAADIYRQRVRVPATTKSKIFSQAILQATVGDRSRKNRKKKDYDNE</sequence>
<dbReference type="STRING" id="571915.CMUST_03150"/>
<dbReference type="InterPro" id="IPR044843">
    <property type="entry name" value="Trans_IPPS_bact-type"/>
</dbReference>
<dbReference type="GO" id="GO:0016117">
    <property type="term" value="P:carotenoid biosynthetic process"/>
    <property type="evidence" value="ECO:0007669"/>
    <property type="project" value="UniProtKB-ARBA"/>
</dbReference>
<dbReference type="AlphaFoldDB" id="A0A0G3GUY1"/>
<dbReference type="OrthoDB" id="9807580at2"/>
<dbReference type="GO" id="GO:0004311">
    <property type="term" value="F:geranylgeranyl diphosphate synthase activity"/>
    <property type="evidence" value="ECO:0007669"/>
    <property type="project" value="InterPro"/>
</dbReference>
<dbReference type="Pfam" id="PF00494">
    <property type="entry name" value="SQS_PSY"/>
    <property type="match status" value="1"/>
</dbReference>
<dbReference type="InterPro" id="IPR033904">
    <property type="entry name" value="Trans_IPPS_HH"/>
</dbReference>
<dbReference type="RefSeq" id="WP_047261280.1">
    <property type="nucleotide sequence ID" value="NZ_CP011542.1"/>
</dbReference>
<dbReference type="SFLD" id="SFLDS00005">
    <property type="entry name" value="Isoprenoid_Synthase_Type_I"/>
    <property type="match status" value="1"/>
</dbReference>
<name>A0A0G3GUY1_9CORY</name>